<evidence type="ECO:0000313" key="5">
    <source>
        <dbReference type="Proteomes" id="UP000077927"/>
    </source>
</evidence>
<sequence length="167" mass="18446">MLQAGPARKVWFESKSTRHPMQPFRDTPAAPTSDEASHAIIAGLLPPQVICTLTELFGLDLQQWRFIVDLFTETVEQDLANLDQALRNGVDAQIIEASHRIVGSSRMLGHVAIGDAARAIERIAQSVGPYHERAAEMRLNFTHLYALADAFRQQISRCAWPDSAVAG</sequence>
<dbReference type="GO" id="GO:0000160">
    <property type="term" value="P:phosphorelay signal transduction system"/>
    <property type="evidence" value="ECO:0007669"/>
    <property type="project" value="UniProtKB-KW"/>
</dbReference>
<dbReference type="SUPFAM" id="SSF47226">
    <property type="entry name" value="Histidine-containing phosphotransfer domain, HPT domain"/>
    <property type="match status" value="1"/>
</dbReference>
<gene>
    <name evidence="4" type="ORF">ACS15_4228</name>
</gene>
<dbReference type="AlphaFoldDB" id="A0AAC9FT66"/>
<organism evidence="4 5">
    <name type="scientific">Ralstonia insidiosa</name>
    <dbReference type="NCBI Taxonomy" id="190721"/>
    <lineage>
        <taxon>Bacteria</taxon>
        <taxon>Pseudomonadati</taxon>
        <taxon>Pseudomonadota</taxon>
        <taxon>Betaproteobacteria</taxon>
        <taxon>Burkholderiales</taxon>
        <taxon>Burkholderiaceae</taxon>
        <taxon>Ralstonia</taxon>
    </lineage>
</organism>
<proteinExistence type="predicted"/>
<keyword evidence="2" id="KW-0597">Phosphoprotein</keyword>
<keyword evidence="1" id="KW-0902">Two-component regulatory system</keyword>
<accession>A0AAC9FT66</accession>
<evidence type="ECO:0000256" key="1">
    <source>
        <dbReference type="ARBA" id="ARBA00023012"/>
    </source>
</evidence>
<reference evidence="4 5" key="1">
    <citation type="submission" date="2015-09" db="EMBL/GenBank/DDBJ databases">
        <authorList>
            <person name="Xu Y."/>
            <person name="Nagy A."/>
            <person name="Liu N.T."/>
            <person name="Nou X."/>
        </authorList>
    </citation>
    <scope>NUCLEOTIDE SEQUENCE [LARGE SCALE GENOMIC DNA]</scope>
    <source>
        <strain evidence="4 5">FC1138</strain>
    </source>
</reference>
<dbReference type="Proteomes" id="UP000077927">
    <property type="component" value="Chromosome 2"/>
</dbReference>
<dbReference type="CDD" id="cd00088">
    <property type="entry name" value="HPT"/>
    <property type="match status" value="1"/>
</dbReference>
<feature type="domain" description="HPt" evidence="3">
    <location>
        <begin position="60"/>
        <end position="165"/>
    </location>
</feature>
<feature type="modified residue" description="Phosphohistidine" evidence="2">
    <location>
        <position position="99"/>
    </location>
</feature>
<dbReference type="InterPro" id="IPR036641">
    <property type="entry name" value="HPT_dom_sf"/>
</dbReference>
<dbReference type="InterPro" id="IPR008207">
    <property type="entry name" value="Sig_transdc_His_kin_Hpt_dom"/>
</dbReference>
<evidence type="ECO:0000256" key="2">
    <source>
        <dbReference type="PROSITE-ProRule" id="PRU00110"/>
    </source>
</evidence>
<evidence type="ECO:0000259" key="3">
    <source>
        <dbReference type="PROSITE" id="PS50894"/>
    </source>
</evidence>
<evidence type="ECO:0000313" key="4">
    <source>
        <dbReference type="EMBL" id="ANH75877.1"/>
    </source>
</evidence>
<dbReference type="GO" id="GO:0004672">
    <property type="term" value="F:protein kinase activity"/>
    <property type="evidence" value="ECO:0007669"/>
    <property type="project" value="UniProtKB-ARBA"/>
</dbReference>
<dbReference type="Gene3D" id="1.20.120.160">
    <property type="entry name" value="HPT domain"/>
    <property type="match status" value="1"/>
</dbReference>
<dbReference type="KEGG" id="rin:ACS15_4228"/>
<name>A0AAC9FT66_9RALS</name>
<dbReference type="PROSITE" id="PS50894">
    <property type="entry name" value="HPT"/>
    <property type="match status" value="1"/>
</dbReference>
<protein>
    <submittedName>
        <fullName evidence="4">Hpt domain protein</fullName>
    </submittedName>
</protein>
<dbReference type="Pfam" id="PF01627">
    <property type="entry name" value="Hpt"/>
    <property type="match status" value="1"/>
</dbReference>
<dbReference type="EMBL" id="CP012606">
    <property type="protein sequence ID" value="ANH75877.1"/>
    <property type="molecule type" value="Genomic_DNA"/>
</dbReference>